<proteinExistence type="predicted"/>
<keyword evidence="2" id="KW-1185">Reference proteome</keyword>
<gene>
    <name evidence="1" type="ORF">GGR04_003968</name>
</gene>
<evidence type="ECO:0000313" key="1">
    <source>
        <dbReference type="EMBL" id="MBB4000092.1"/>
    </source>
</evidence>
<protein>
    <submittedName>
        <fullName evidence="1">Uncharacterized protein</fullName>
    </submittedName>
</protein>
<organism evidence="1 2">
    <name type="scientific">Aureimonas pseudogalii</name>
    <dbReference type="NCBI Taxonomy" id="1744844"/>
    <lineage>
        <taxon>Bacteria</taxon>
        <taxon>Pseudomonadati</taxon>
        <taxon>Pseudomonadota</taxon>
        <taxon>Alphaproteobacteria</taxon>
        <taxon>Hyphomicrobiales</taxon>
        <taxon>Aurantimonadaceae</taxon>
        <taxon>Aureimonas</taxon>
    </lineage>
</organism>
<name>A0A7W6MLS3_9HYPH</name>
<dbReference type="AlphaFoldDB" id="A0A7W6MLS3"/>
<comment type="caution">
    <text evidence="1">The sequence shown here is derived from an EMBL/GenBank/DDBJ whole genome shotgun (WGS) entry which is preliminary data.</text>
</comment>
<reference evidence="1 2" key="1">
    <citation type="submission" date="2020-08" db="EMBL/GenBank/DDBJ databases">
        <title>Genomic Encyclopedia of Type Strains, Phase IV (KMG-IV): sequencing the most valuable type-strain genomes for metagenomic binning, comparative biology and taxonomic classification.</title>
        <authorList>
            <person name="Goeker M."/>
        </authorList>
    </citation>
    <scope>NUCLEOTIDE SEQUENCE [LARGE SCALE GENOMIC DNA]</scope>
    <source>
        <strain evidence="1 2">DSM 102238</strain>
    </source>
</reference>
<accession>A0A7W6MLS3</accession>
<evidence type="ECO:0000313" key="2">
    <source>
        <dbReference type="Proteomes" id="UP000542776"/>
    </source>
</evidence>
<dbReference type="Proteomes" id="UP000542776">
    <property type="component" value="Unassembled WGS sequence"/>
</dbReference>
<sequence length="86" mass="9561">MTFEEERQLTELARILARGRELASSLSIPFATKLIDLSLVELAIQWQGRDPQAGARTDGCGLDDLLQIKLRLSVIERASGAKTDRH</sequence>
<dbReference type="EMBL" id="JACIEK010000015">
    <property type="protein sequence ID" value="MBB4000092.1"/>
    <property type="molecule type" value="Genomic_DNA"/>
</dbReference>